<dbReference type="OrthoDB" id="10604359at2759"/>
<reference evidence="1 2" key="2">
    <citation type="journal article" date="2019" name="G3 (Bethesda)">
        <title>Hybrid Assembly of the Genome of the Entomopathogenic Nematode Steinernema carpocapsae Identifies the X-Chromosome.</title>
        <authorList>
            <person name="Serra L."/>
            <person name="Macchietto M."/>
            <person name="Macias-Munoz A."/>
            <person name="McGill C.J."/>
            <person name="Rodriguez I.M."/>
            <person name="Rodriguez B."/>
            <person name="Murad R."/>
            <person name="Mortazavi A."/>
        </authorList>
    </citation>
    <scope>NUCLEOTIDE SEQUENCE [LARGE SCALE GENOMIC DNA]</scope>
    <source>
        <strain evidence="1 2">ALL</strain>
    </source>
</reference>
<comment type="caution">
    <text evidence="1">The sequence shown here is derived from an EMBL/GenBank/DDBJ whole genome shotgun (WGS) entry which is preliminary data.</text>
</comment>
<proteinExistence type="predicted"/>
<reference evidence="1 2" key="1">
    <citation type="journal article" date="2015" name="Genome Biol.">
        <title>Comparative genomics of Steinernema reveals deeply conserved gene regulatory networks.</title>
        <authorList>
            <person name="Dillman A.R."/>
            <person name="Macchietto M."/>
            <person name="Porter C.F."/>
            <person name="Rogers A."/>
            <person name="Williams B."/>
            <person name="Antoshechkin I."/>
            <person name="Lee M.M."/>
            <person name="Goodwin Z."/>
            <person name="Lu X."/>
            <person name="Lewis E.E."/>
            <person name="Goodrich-Blair H."/>
            <person name="Stock S.P."/>
            <person name="Adams B.J."/>
            <person name="Sternberg P.W."/>
            <person name="Mortazavi A."/>
        </authorList>
    </citation>
    <scope>NUCLEOTIDE SEQUENCE [LARGE SCALE GENOMIC DNA]</scope>
    <source>
        <strain evidence="1 2">ALL</strain>
    </source>
</reference>
<evidence type="ECO:0000313" key="2">
    <source>
        <dbReference type="Proteomes" id="UP000298663"/>
    </source>
</evidence>
<accession>A0A4V5ZXV7</accession>
<protein>
    <submittedName>
        <fullName evidence="1">Uncharacterized protein</fullName>
    </submittedName>
</protein>
<gene>
    <name evidence="1" type="ORF">L596_027768</name>
</gene>
<sequence length="113" mass="12186">MMPGSFANDRFLGVNPMFGNQFSSRFPYGGGGGRGFPMAPTPYGPAMGMGPSYGPIAGPGGFNGAWQGALRGAMMGGMSGSWDDRWTFVAVELCIYRLSFEMMQFKSKINKKF</sequence>
<evidence type="ECO:0000313" key="1">
    <source>
        <dbReference type="EMBL" id="TKR60535.1"/>
    </source>
</evidence>
<dbReference type="EMBL" id="AZBU02000011">
    <property type="protein sequence ID" value="TKR60535.1"/>
    <property type="molecule type" value="Genomic_DNA"/>
</dbReference>
<keyword evidence="2" id="KW-1185">Reference proteome</keyword>
<dbReference type="Proteomes" id="UP000298663">
    <property type="component" value="Unassembled WGS sequence"/>
</dbReference>
<dbReference type="AlphaFoldDB" id="A0A4V5ZXV7"/>
<organism evidence="1 2">
    <name type="scientific">Steinernema carpocapsae</name>
    <name type="common">Entomopathogenic nematode</name>
    <dbReference type="NCBI Taxonomy" id="34508"/>
    <lineage>
        <taxon>Eukaryota</taxon>
        <taxon>Metazoa</taxon>
        <taxon>Ecdysozoa</taxon>
        <taxon>Nematoda</taxon>
        <taxon>Chromadorea</taxon>
        <taxon>Rhabditida</taxon>
        <taxon>Tylenchina</taxon>
        <taxon>Panagrolaimomorpha</taxon>
        <taxon>Strongyloidoidea</taxon>
        <taxon>Steinernematidae</taxon>
        <taxon>Steinernema</taxon>
    </lineage>
</organism>
<name>A0A4V5ZXV7_STECR</name>